<protein>
    <submittedName>
        <fullName evidence="1">Uncharacterized protein</fullName>
    </submittedName>
</protein>
<evidence type="ECO:0000313" key="1">
    <source>
        <dbReference type="EMBL" id="KAG5619558.1"/>
    </source>
</evidence>
<name>A0A9J6A4J8_SOLCO</name>
<feature type="non-terminal residue" evidence="1">
    <location>
        <position position="1"/>
    </location>
</feature>
<dbReference type="Proteomes" id="UP000824120">
    <property type="component" value="Chromosome 2"/>
</dbReference>
<proteinExistence type="predicted"/>
<organism evidence="1 2">
    <name type="scientific">Solanum commersonii</name>
    <name type="common">Commerson's wild potato</name>
    <name type="synonym">Commerson's nightshade</name>
    <dbReference type="NCBI Taxonomy" id="4109"/>
    <lineage>
        <taxon>Eukaryota</taxon>
        <taxon>Viridiplantae</taxon>
        <taxon>Streptophyta</taxon>
        <taxon>Embryophyta</taxon>
        <taxon>Tracheophyta</taxon>
        <taxon>Spermatophyta</taxon>
        <taxon>Magnoliopsida</taxon>
        <taxon>eudicotyledons</taxon>
        <taxon>Gunneridae</taxon>
        <taxon>Pentapetalae</taxon>
        <taxon>asterids</taxon>
        <taxon>lamiids</taxon>
        <taxon>Solanales</taxon>
        <taxon>Solanaceae</taxon>
        <taxon>Solanoideae</taxon>
        <taxon>Solaneae</taxon>
        <taxon>Solanum</taxon>
    </lineage>
</organism>
<dbReference type="EMBL" id="JACXVP010000002">
    <property type="protein sequence ID" value="KAG5619558.1"/>
    <property type="molecule type" value="Genomic_DNA"/>
</dbReference>
<sequence>MNTELVEFCKKEIDNLLQKGLRCFILCLITRFTSHRSVRFFIVGDIKAKIPSDLSKYSFIISSLFPSLNGNPPGNMLKRVICDSTLIENSTIILIGEFDKDSYDDPDNDPGDDHPLPRGIFPFPRPLIDLFQYSSIAN</sequence>
<reference evidence="1 2" key="1">
    <citation type="submission" date="2020-09" db="EMBL/GenBank/DDBJ databases">
        <title>De no assembly of potato wild relative species, Solanum commersonii.</title>
        <authorList>
            <person name="Cho K."/>
        </authorList>
    </citation>
    <scope>NUCLEOTIDE SEQUENCE [LARGE SCALE GENOMIC DNA]</scope>
    <source>
        <strain evidence="1">LZ3.2</strain>
        <tissue evidence="1">Leaf</tissue>
    </source>
</reference>
<accession>A0A9J6A4J8</accession>
<dbReference type="AlphaFoldDB" id="A0A9J6A4J8"/>
<evidence type="ECO:0000313" key="2">
    <source>
        <dbReference type="Proteomes" id="UP000824120"/>
    </source>
</evidence>
<keyword evidence="2" id="KW-1185">Reference proteome</keyword>
<gene>
    <name evidence="1" type="ORF">H5410_004776</name>
</gene>
<comment type="caution">
    <text evidence="1">The sequence shown here is derived from an EMBL/GenBank/DDBJ whole genome shotgun (WGS) entry which is preliminary data.</text>
</comment>